<organism evidence="2 3">
    <name type="scientific">Triplophysa tibetana</name>
    <dbReference type="NCBI Taxonomy" id="1572043"/>
    <lineage>
        <taxon>Eukaryota</taxon>
        <taxon>Metazoa</taxon>
        <taxon>Chordata</taxon>
        <taxon>Craniata</taxon>
        <taxon>Vertebrata</taxon>
        <taxon>Euteleostomi</taxon>
        <taxon>Actinopterygii</taxon>
        <taxon>Neopterygii</taxon>
        <taxon>Teleostei</taxon>
        <taxon>Ostariophysi</taxon>
        <taxon>Cypriniformes</taxon>
        <taxon>Nemacheilidae</taxon>
        <taxon>Triplophysa</taxon>
    </lineage>
</organism>
<sequence>MESEGILEEESETDGDTEAESDASTEAPRVRYQQIPGRTTGAPNDEYIPKISDWRPEEELQGSISWFRGGIIQNPLFHVGREVFDLVAFNTLPESRHRSYPPVS</sequence>
<feature type="region of interest" description="Disordered" evidence="1">
    <location>
        <begin position="1"/>
        <end position="46"/>
    </location>
</feature>
<accession>A0A5A9MX34</accession>
<feature type="compositionally biased region" description="Acidic residues" evidence="1">
    <location>
        <begin position="1"/>
        <end position="23"/>
    </location>
</feature>
<name>A0A5A9MX34_9TELE</name>
<evidence type="ECO:0000256" key="1">
    <source>
        <dbReference type="SAM" id="MobiDB-lite"/>
    </source>
</evidence>
<dbReference type="AlphaFoldDB" id="A0A5A9MX34"/>
<evidence type="ECO:0000313" key="3">
    <source>
        <dbReference type="Proteomes" id="UP000324632"/>
    </source>
</evidence>
<keyword evidence="3" id="KW-1185">Reference proteome</keyword>
<dbReference type="EMBL" id="SOYY01000028">
    <property type="protein sequence ID" value="KAA0701548.1"/>
    <property type="molecule type" value="Genomic_DNA"/>
</dbReference>
<protein>
    <submittedName>
        <fullName evidence="2">Uncharacterized protein</fullName>
    </submittedName>
</protein>
<dbReference type="Proteomes" id="UP000324632">
    <property type="component" value="Unassembled WGS sequence"/>
</dbReference>
<proteinExistence type="predicted"/>
<gene>
    <name evidence="2" type="ORF">E1301_Tti024175</name>
</gene>
<evidence type="ECO:0000313" key="2">
    <source>
        <dbReference type="EMBL" id="KAA0701548.1"/>
    </source>
</evidence>
<comment type="caution">
    <text evidence="2">The sequence shown here is derived from an EMBL/GenBank/DDBJ whole genome shotgun (WGS) entry which is preliminary data.</text>
</comment>
<reference evidence="2 3" key="1">
    <citation type="journal article" date="2019" name="Mol. Ecol. Resour.">
        <title>Chromosome-level genome assembly of Triplophysa tibetana, a fish adapted to the harsh high-altitude environment of the Tibetan Plateau.</title>
        <authorList>
            <person name="Yang X."/>
            <person name="Liu H."/>
            <person name="Ma Z."/>
            <person name="Zou Y."/>
            <person name="Zou M."/>
            <person name="Mao Y."/>
            <person name="Li X."/>
            <person name="Wang H."/>
            <person name="Chen T."/>
            <person name="Wang W."/>
            <person name="Yang R."/>
        </authorList>
    </citation>
    <scope>NUCLEOTIDE SEQUENCE [LARGE SCALE GENOMIC DNA]</scope>
    <source>
        <strain evidence="2">TTIB1903HZAU</strain>
        <tissue evidence="2">Muscle</tissue>
    </source>
</reference>